<keyword evidence="4" id="KW-0813">Transport</keyword>
<keyword evidence="4" id="KW-0187">Copper transport</keyword>
<dbReference type="Proteomes" id="UP000483820">
    <property type="component" value="Chromosome I"/>
</dbReference>
<evidence type="ECO:0000256" key="4">
    <source>
        <dbReference type="RuleBase" id="RU367022"/>
    </source>
</evidence>
<keyword evidence="4" id="KW-0186">Copper</keyword>
<keyword evidence="2 4" id="KW-1133">Transmembrane helix</keyword>
<protein>
    <recommendedName>
        <fullName evidence="4">Copper transport protein</fullName>
    </recommendedName>
</protein>
<dbReference type="InterPro" id="IPR007274">
    <property type="entry name" value="Cop_transporter"/>
</dbReference>
<evidence type="ECO:0000256" key="3">
    <source>
        <dbReference type="ARBA" id="ARBA00023136"/>
    </source>
</evidence>
<dbReference type="KEGG" id="crq:GCK72_001233"/>
<comment type="similarity">
    <text evidence="4">Belongs to the copper transporter (Ctr) (TC 1.A.56) family. SLC31A subfamily.</text>
</comment>
<feature type="transmembrane region" description="Helical" evidence="4">
    <location>
        <begin position="126"/>
        <end position="144"/>
    </location>
</feature>
<gene>
    <name evidence="5" type="ORF">GCK72_001233</name>
</gene>
<evidence type="ECO:0000313" key="5">
    <source>
        <dbReference type="EMBL" id="KAF1769416.1"/>
    </source>
</evidence>
<dbReference type="PANTHER" id="PTHR12483:SF115">
    <property type="entry name" value="COPPER TRANSPORT PROTEIN"/>
    <property type="match status" value="1"/>
</dbReference>
<keyword evidence="3 4" id="KW-0472">Membrane</keyword>
<evidence type="ECO:0000256" key="1">
    <source>
        <dbReference type="ARBA" id="ARBA00022692"/>
    </source>
</evidence>
<dbReference type="GO" id="GO:0016020">
    <property type="term" value="C:membrane"/>
    <property type="evidence" value="ECO:0007669"/>
    <property type="project" value="UniProtKB-SubCell"/>
</dbReference>
<dbReference type="EMBL" id="WUAV01000001">
    <property type="protein sequence ID" value="KAF1769416.1"/>
    <property type="molecule type" value="Genomic_DNA"/>
</dbReference>
<keyword evidence="4" id="KW-0406">Ion transport</keyword>
<dbReference type="GO" id="GO:0005375">
    <property type="term" value="F:copper ion transmembrane transporter activity"/>
    <property type="evidence" value="ECO:0007669"/>
    <property type="project" value="UniProtKB-UniRule"/>
</dbReference>
<name>A0A6A5HRS3_CAERE</name>
<dbReference type="AlphaFoldDB" id="A0A6A5HRS3"/>
<dbReference type="CTD" id="9801568"/>
<proteinExistence type="inferred from homology"/>
<sequence length="226" mass="25987">MNMNSSTMSPGGMTTKMWQWYHIELNDVILFEGWKVRDSGTMVWSCFVVGFAGVLLEFLKYSSWMTSEKMTSDMADVDRRTKYGGIVVPSKIKMKMSGPPFMHMWFHTKPEDTVLFKTWNVTDAGTMAWVCAIVVVAGIFLEAMKYMRWKIEKWQKKKEEVVSRGYFSRLFDPIHMAQSILFMIQLSFSYILMLLFMTFSVWLGIAVVVGLGIGYLIFGSRTLSSG</sequence>
<comment type="caution">
    <text evidence="5">The sequence shown here is derived from an EMBL/GenBank/DDBJ whole genome shotgun (WGS) entry which is preliminary data.</text>
</comment>
<organism evidence="5 6">
    <name type="scientific">Caenorhabditis remanei</name>
    <name type="common">Caenorhabditis vulgaris</name>
    <dbReference type="NCBI Taxonomy" id="31234"/>
    <lineage>
        <taxon>Eukaryota</taxon>
        <taxon>Metazoa</taxon>
        <taxon>Ecdysozoa</taxon>
        <taxon>Nematoda</taxon>
        <taxon>Chromadorea</taxon>
        <taxon>Rhabditida</taxon>
        <taxon>Rhabditina</taxon>
        <taxon>Rhabditomorpha</taxon>
        <taxon>Rhabditoidea</taxon>
        <taxon>Rhabditidae</taxon>
        <taxon>Peloderinae</taxon>
        <taxon>Caenorhabditis</taxon>
    </lineage>
</organism>
<evidence type="ECO:0000256" key="2">
    <source>
        <dbReference type="ARBA" id="ARBA00022989"/>
    </source>
</evidence>
<dbReference type="PANTHER" id="PTHR12483">
    <property type="entry name" value="SOLUTE CARRIER FAMILY 31 COPPER TRANSPORTERS"/>
    <property type="match status" value="1"/>
</dbReference>
<feature type="transmembrane region" description="Helical" evidence="4">
    <location>
        <begin position="41"/>
        <end position="59"/>
    </location>
</feature>
<dbReference type="RefSeq" id="XP_003111433.2">
    <property type="nucleotide sequence ID" value="XM_003111385.2"/>
</dbReference>
<dbReference type="GeneID" id="9801568"/>
<keyword evidence="1 4" id="KW-0812">Transmembrane</keyword>
<accession>A0A6A5HRS3</accession>
<evidence type="ECO:0000313" key="6">
    <source>
        <dbReference type="Proteomes" id="UP000483820"/>
    </source>
</evidence>
<dbReference type="Pfam" id="PF04145">
    <property type="entry name" value="Ctr"/>
    <property type="match status" value="3"/>
</dbReference>
<reference evidence="5 6" key="1">
    <citation type="submission" date="2019-12" db="EMBL/GenBank/DDBJ databases">
        <title>Chromosome-level assembly of the Caenorhabditis remanei genome.</title>
        <authorList>
            <person name="Teterina A.A."/>
            <person name="Willis J.H."/>
            <person name="Phillips P.C."/>
        </authorList>
    </citation>
    <scope>NUCLEOTIDE SEQUENCE [LARGE SCALE GENOMIC DNA]</scope>
    <source>
        <strain evidence="5 6">PX506</strain>
        <tissue evidence="5">Whole organism</tissue>
    </source>
</reference>
<feature type="transmembrane region" description="Helical" evidence="4">
    <location>
        <begin position="190"/>
        <end position="218"/>
    </location>
</feature>
<comment type="subcellular location">
    <subcellularLocation>
        <location evidence="4">Membrane</location>
        <topology evidence="4">Multi-pass membrane protein</topology>
    </subcellularLocation>
</comment>